<dbReference type="InterPro" id="IPR002508">
    <property type="entry name" value="MurNAc-LAA_cat"/>
</dbReference>
<dbReference type="EMBL" id="BOVK01000041">
    <property type="protein sequence ID" value="GIQ70180.1"/>
    <property type="molecule type" value="Genomic_DNA"/>
</dbReference>
<evidence type="ECO:0000256" key="2">
    <source>
        <dbReference type="SAM" id="SignalP"/>
    </source>
</evidence>
<evidence type="ECO:0000259" key="3">
    <source>
        <dbReference type="PROSITE" id="PS51272"/>
    </source>
</evidence>
<dbReference type="Pfam" id="PF01520">
    <property type="entry name" value="Amidase_3"/>
    <property type="match status" value="1"/>
</dbReference>
<dbReference type="Pfam" id="PF00395">
    <property type="entry name" value="SLH"/>
    <property type="match status" value="3"/>
</dbReference>
<feature type="domain" description="SLH" evidence="3">
    <location>
        <begin position="427"/>
        <end position="483"/>
    </location>
</feature>
<dbReference type="SMART" id="SM00646">
    <property type="entry name" value="Ami_3"/>
    <property type="match status" value="1"/>
</dbReference>
<feature type="chain" id="PRO_5035177119" description="SLH domain-containing protein" evidence="2">
    <location>
        <begin position="26"/>
        <end position="483"/>
    </location>
</feature>
<comment type="caution">
    <text evidence="4">The sequence shown here is derived from an EMBL/GenBank/DDBJ whole genome shotgun (WGS) entry which is preliminary data.</text>
</comment>
<sequence>MMGKWMKAAAAVGVSAMLFCTQVDAAKVIVDPGHGGRDPGAIGVNQLREKDVNLDIALKLKQALINKGYTVAMTRDNDIYLTLQERVEHANREQADIFVSIHANAHPSSTVRGSMVLYYDRNYPQANYPASPEMSALTPQSKALASYVLDEMVRSVGTQNRGLVPSAAYVVRSGKMPSILVETAFLSNPQDAALLASEWAKISFAEAIAEGIARFLPIGFADIAGHWASGAIVRLKEEGLVAGNNGKFEPNRGITRAEFLALADRIFDLNSLQQASTEPPAMDGEAGDAHDWQAMEKSEENESSTVTPKKQTLLIASDPSANMAEQDSIVDATYDHETVADEESEQPIADSSYDGQARTFTDLSESHWAYALLETAVSTGFLEGYPDGTIRPDQTITRAEMSVLFDRIWQAQEKQAIEQSGAGELVPDLAFADVPAQTWFADSVYRMARAALINGIEPHLFGPDQVMTRAQMAVVFDRYLQQF</sequence>
<proteinExistence type="predicted"/>
<dbReference type="InterPro" id="IPR001119">
    <property type="entry name" value="SLH_dom"/>
</dbReference>
<keyword evidence="1" id="KW-0378">Hydrolase</keyword>
<feature type="domain" description="SLH" evidence="3">
    <location>
        <begin position="215"/>
        <end position="277"/>
    </location>
</feature>
<dbReference type="PROSITE" id="PS51272">
    <property type="entry name" value="SLH"/>
    <property type="match status" value="3"/>
</dbReference>
<gene>
    <name evidence="4" type="ORF">XYCOK13_30040</name>
</gene>
<name>A0A8J4H5T4_9BACL</name>
<dbReference type="SUPFAM" id="SSF53187">
    <property type="entry name" value="Zn-dependent exopeptidases"/>
    <property type="match status" value="1"/>
</dbReference>
<protein>
    <recommendedName>
        <fullName evidence="3">SLH domain-containing protein</fullName>
    </recommendedName>
</protein>
<feature type="signal peptide" evidence="2">
    <location>
        <begin position="1"/>
        <end position="25"/>
    </location>
</feature>
<dbReference type="PANTHER" id="PTHR30404:SF0">
    <property type="entry name" value="N-ACETYLMURAMOYL-L-ALANINE AMIDASE AMIC"/>
    <property type="match status" value="1"/>
</dbReference>
<dbReference type="PANTHER" id="PTHR30404">
    <property type="entry name" value="N-ACETYLMURAMOYL-L-ALANINE AMIDASE"/>
    <property type="match status" value="1"/>
</dbReference>
<evidence type="ECO:0000313" key="4">
    <source>
        <dbReference type="EMBL" id="GIQ70180.1"/>
    </source>
</evidence>
<dbReference type="GO" id="GO:0008745">
    <property type="term" value="F:N-acetylmuramoyl-L-alanine amidase activity"/>
    <property type="evidence" value="ECO:0007669"/>
    <property type="project" value="InterPro"/>
</dbReference>
<dbReference type="AlphaFoldDB" id="A0A8J4H5T4"/>
<organism evidence="4 5">
    <name type="scientific">Xylanibacillus composti</name>
    <dbReference type="NCBI Taxonomy" id="1572762"/>
    <lineage>
        <taxon>Bacteria</taxon>
        <taxon>Bacillati</taxon>
        <taxon>Bacillota</taxon>
        <taxon>Bacilli</taxon>
        <taxon>Bacillales</taxon>
        <taxon>Paenibacillaceae</taxon>
        <taxon>Xylanibacillus</taxon>
    </lineage>
</organism>
<feature type="domain" description="SLH" evidence="3">
    <location>
        <begin position="356"/>
        <end position="419"/>
    </location>
</feature>
<dbReference type="GO" id="GO:0030288">
    <property type="term" value="C:outer membrane-bounded periplasmic space"/>
    <property type="evidence" value="ECO:0007669"/>
    <property type="project" value="TreeGrafter"/>
</dbReference>
<dbReference type="InterPro" id="IPR050695">
    <property type="entry name" value="N-acetylmuramoyl_amidase_3"/>
</dbReference>
<dbReference type="Proteomes" id="UP000677918">
    <property type="component" value="Unassembled WGS sequence"/>
</dbReference>
<keyword evidence="5" id="KW-1185">Reference proteome</keyword>
<dbReference type="RefSeq" id="WP_213412945.1">
    <property type="nucleotide sequence ID" value="NZ_BOVK01000041.1"/>
</dbReference>
<accession>A0A8J4H5T4</accession>
<dbReference type="CDD" id="cd02696">
    <property type="entry name" value="MurNAc-LAA"/>
    <property type="match status" value="1"/>
</dbReference>
<reference evidence="4" key="1">
    <citation type="submission" date="2021-04" db="EMBL/GenBank/DDBJ databases">
        <title>Draft genome sequence of Xylanibacillus composti strain K13.</title>
        <authorList>
            <person name="Uke A."/>
            <person name="Chhe C."/>
            <person name="Baramee S."/>
            <person name="Kosugi A."/>
        </authorList>
    </citation>
    <scope>NUCLEOTIDE SEQUENCE</scope>
    <source>
        <strain evidence="4">K13</strain>
    </source>
</reference>
<dbReference type="GO" id="GO:0009253">
    <property type="term" value="P:peptidoglycan catabolic process"/>
    <property type="evidence" value="ECO:0007669"/>
    <property type="project" value="InterPro"/>
</dbReference>
<evidence type="ECO:0000313" key="5">
    <source>
        <dbReference type="Proteomes" id="UP000677918"/>
    </source>
</evidence>
<dbReference type="Gene3D" id="3.40.630.40">
    <property type="entry name" value="Zn-dependent exopeptidases"/>
    <property type="match status" value="1"/>
</dbReference>
<evidence type="ECO:0000256" key="1">
    <source>
        <dbReference type="ARBA" id="ARBA00022801"/>
    </source>
</evidence>
<keyword evidence="2" id="KW-0732">Signal</keyword>